<protein>
    <submittedName>
        <fullName evidence="2">Os06g0474000 protein</fullName>
    </submittedName>
</protein>
<gene>
    <name evidence="2" type="ordered locus">Os06g0474000</name>
    <name evidence="2" type="ORF">OSNPB_060474000</name>
</gene>
<accession>A0A0P0WWH1</accession>
<dbReference type="EMBL" id="AP014962">
    <property type="protein sequence ID" value="BAS97762.1"/>
    <property type="molecule type" value="Genomic_DNA"/>
</dbReference>
<evidence type="ECO:0000256" key="1">
    <source>
        <dbReference type="SAM" id="MobiDB-lite"/>
    </source>
</evidence>
<evidence type="ECO:0000313" key="3">
    <source>
        <dbReference type="Proteomes" id="UP000059680"/>
    </source>
</evidence>
<dbReference type="AlphaFoldDB" id="A0A0P0WWH1"/>
<dbReference type="Gramene" id="Os06t0474000-00">
    <property type="protein sequence ID" value="Os06t0474000-00"/>
    <property type="gene ID" value="Os06g0474000"/>
</dbReference>
<dbReference type="PaxDb" id="39947-A0A0P0WWH1"/>
<feature type="region of interest" description="Disordered" evidence="1">
    <location>
        <begin position="65"/>
        <end position="160"/>
    </location>
</feature>
<evidence type="ECO:0000313" key="2">
    <source>
        <dbReference type="EMBL" id="BAS97762.1"/>
    </source>
</evidence>
<dbReference type="Proteomes" id="UP000059680">
    <property type="component" value="Chromosome 6"/>
</dbReference>
<feature type="compositionally biased region" description="Basic and acidic residues" evidence="1">
    <location>
        <begin position="76"/>
        <end position="92"/>
    </location>
</feature>
<dbReference type="InParanoid" id="A0A0P0WWH1"/>
<feature type="compositionally biased region" description="Basic residues" evidence="1">
    <location>
        <begin position="65"/>
        <end position="75"/>
    </location>
</feature>
<organism evidence="2 3">
    <name type="scientific">Oryza sativa subsp. japonica</name>
    <name type="common">Rice</name>
    <dbReference type="NCBI Taxonomy" id="39947"/>
    <lineage>
        <taxon>Eukaryota</taxon>
        <taxon>Viridiplantae</taxon>
        <taxon>Streptophyta</taxon>
        <taxon>Embryophyta</taxon>
        <taxon>Tracheophyta</taxon>
        <taxon>Spermatophyta</taxon>
        <taxon>Magnoliopsida</taxon>
        <taxon>Liliopsida</taxon>
        <taxon>Poales</taxon>
        <taxon>Poaceae</taxon>
        <taxon>BOP clade</taxon>
        <taxon>Oryzoideae</taxon>
        <taxon>Oryzeae</taxon>
        <taxon>Oryzinae</taxon>
        <taxon>Oryza</taxon>
        <taxon>Oryza sativa</taxon>
    </lineage>
</organism>
<dbReference type="STRING" id="39947.A0A0P0WWH1"/>
<name>A0A0P0WWH1_ORYSJ</name>
<feature type="compositionally biased region" description="Low complexity" evidence="1">
    <location>
        <begin position="139"/>
        <end position="150"/>
    </location>
</feature>
<keyword evidence="3" id="KW-1185">Reference proteome</keyword>
<feature type="compositionally biased region" description="Polar residues" evidence="1">
    <location>
        <begin position="116"/>
        <end position="125"/>
    </location>
</feature>
<reference evidence="2 3" key="2">
    <citation type="journal article" date="2013" name="Plant Cell Physiol.">
        <title>Rice Annotation Project Database (RAP-DB): an integrative and interactive database for rice genomics.</title>
        <authorList>
            <person name="Sakai H."/>
            <person name="Lee S.S."/>
            <person name="Tanaka T."/>
            <person name="Numa H."/>
            <person name="Kim J."/>
            <person name="Kawahara Y."/>
            <person name="Wakimoto H."/>
            <person name="Yang C.C."/>
            <person name="Iwamoto M."/>
            <person name="Abe T."/>
            <person name="Yamada Y."/>
            <person name="Muto A."/>
            <person name="Inokuchi H."/>
            <person name="Ikemura T."/>
            <person name="Matsumoto T."/>
            <person name="Sasaki T."/>
            <person name="Itoh T."/>
        </authorList>
    </citation>
    <scope>NUCLEOTIDE SEQUENCE [LARGE SCALE GENOMIC DNA]</scope>
    <source>
        <strain evidence="3">cv. Nipponbare</strain>
    </source>
</reference>
<reference evidence="3" key="1">
    <citation type="journal article" date="2005" name="Nature">
        <title>The map-based sequence of the rice genome.</title>
        <authorList>
            <consortium name="International rice genome sequencing project (IRGSP)"/>
            <person name="Matsumoto T."/>
            <person name="Wu J."/>
            <person name="Kanamori H."/>
            <person name="Katayose Y."/>
            <person name="Fujisawa M."/>
            <person name="Namiki N."/>
            <person name="Mizuno H."/>
            <person name="Yamamoto K."/>
            <person name="Antonio B.A."/>
            <person name="Baba T."/>
            <person name="Sakata K."/>
            <person name="Nagamura Y."/>
            <person name="Aoki H."/>
            <person name="Arikawa K."/>
            <person name="Arita K."/>
            <person name="Bito T."/>
            <person name="Chiden Y."/>
            <person name="Fujitsuka N."/>
            <person name="Fukunaka R."/>
            <person name="Hamada M."/>
            <person name="Harada C."/>
            <person name="Hayashi A."/>
            <person name="Hijishita S."/>
            <person name="Honda M."/>
            <person name="Hosokawa S."/>
            <person name="Ichikawa Y."/>
            <person name="Idonuma A."/>
            <person name="Iijima M."/>
            <person name="Ikeda M."/>
            <person name="Ikeno M."/>
            <person name="Ito K."/>
            <person name="Ito S."/>
            <person name="Ito T."/>
            <person name="Ito Y."/>
            <person name="Ito Y."/>
            <person name="Iwabuchi A."/>
            <person name="Kamiya K."/>
            <person name="Karasawa W."/>
            <person name="Kurita K."/>
            <person name="Katagiri S."/>
            <person name="Kikuta A."/>
            <person name="Kobayashi H."/>
            <person name="Kobayashi N."/>
            <person name="Machita K."/>
            <person name="Maehara T."/>
            <person name="Masukawa M."/>
            <person name="Mizubayashi T."/>
            <person name="Mukai Y."/>
            <person name="Nagasaki H."/>
            <person name="Nagata Y."/>
            <person name="Naito S."/>
            <person name="Nakashima M."/>
            <person name="Nakama Y."/>
            <person name="Nakamichi Y."/>
            <person name="Nakamura M."/>
            <person name="Meguro A."/>
            <person name="Negishi M."/>
            <person name="Ohta I."/>
            <person name="Ohta T."/>
            <person name="Okamoto M."/>
            <person name="Ono N."/>
            <person name="Saji S."/>
            <person name="Sakaguchi M."/>
            <person name="Sakai K."/>
            <person name="Shibata M."/>
            <person name="Shimokawa T."/>
            <person name="Song J."/>
            <person name="Takazaki Y."/>
            <person name="Terasawa K."/>
            <person name="Tsugane M."/>
            <person name="Tsuji K."/>
            <person name="Ueda S."/>
            <person name="Waki K."/>
            <person name="Yamagata H."/>
            <person name="Yamamoto M."/>
            <person name="Yamamoto S."/>
            <person name="Yamane H."/>
            <person name="Yoshiki S."/>
            <person name="Yoshihara R."/>
            <person name="Yukawa K."/>
            <person name="Zhong H."/>
            <person name="Yano M."/>
            <person name="Yuan Q."/>
            <person name="Ouyang S."/>
            <person name="Liu J."/>
            <person name="Jones K.M."/>
            <person name="Gansberger K."/>
            <person name="Moffat K."/>
            <person name="Hill J."/>
            <person name="Bera J."/>
            <person name="Fadrosh D."/>
            <person name="Jin S."/>
            <person name="Johri S."/>
            <person name="Kim M."/>
            <person name="Overton L."/>
            <person name="Reardon M."/>
            <person name="Tsitrin T."/>
            <person name="Vuong H."/>
            <person name="Weaver B."/>
            <person name="Ciecko A."/>
            <person name="Tallon L."/>
            <person name="Jackson J."/>
            <person name="Pai G."/>
            <person name="Aken S.V."/>
            <person name="Utterback T."/>
            <person name="Reidmuller S."/>
            <person name="Feldblyum T."/>
            <person name="Hsiao J."/>
            <person name="Zismann V."/>
            <person name="Iobst S."/>
            <person name="de Vazeille A.R."/>
            <person name="Buell C.R."/>
            <person name="Ying K."/>
            <person name="Li Y."/>
            <person name="Lu T."/>
            <person name="Huang Y."/>
            <person name="Zhao Q."/>
            <person name="Feng Q."/>
            <person name="Zhang L."/>
            <person name="Zhu J."/>
            <person name="Weng Q."/>
            <person name="Mu J."/>
            <person name="Lu Y."/>
            <person name="Fan D."/>
            <person name="Liu Y."/>
            <person name="Guan J."/>
            <person name="Zhang Y."/>
            <person name="Yu S."/>
            <person name="Liu X."/>
            <person name="Zhang Y."/>
            <person name="Hong G."/>
            <person name="Han B."/>
            <person name="Choisne N."/>
            <person name="Demange N."/>
            <person name="Orjeda G."/>
            <person name="Samain S."/>
            <person name="Cattolico L."/>
            <person name="Pelletier E."/>
            <person name="Couloux A."/>
            <person name="Segurens B."/>
            <person name="Wincker P."/>
            <person name="D'Hont A."/>
            <person name="Scarpelli C."/>
            <person name="Weissenbach J."/>
            <person name="Salanoubat M."/>
            <person name="Quetier F."/>
            <person name="Yu Y."/>
            <person name="Kim H.R."/>
            <person name="Rambo T."/>
            <person name="Currie J."/>
            <person name="Collura K."/>
            <person name="Luo M."/>
            <person name="Yang T."/>
            <person name="Ammiraju J.S.S."/>
            <person name="Engler F."/>
            <person name="Soderlund C."/>
            <person name="Wing R.A."/>
            <person name="Palmer L.E."/>
            <person name="de la Bastide M."/>
            <person name="Spiegel L."/>
            <person name="Nascimento L."/>
            <person name="Zutavern T."/>
            <person name="O'Shaughnessy A."/>
            <person name="Dike S."/>
            <person name="Dedhia N."/>
            <person name="Preston R."/>
            <person name="Balija V."/>
            <person name="McCombie W.R."/>
            <person name="Chow T."/>
            <person name="Chen H."/>
            <person name="Chung M."/>
            <person name="Chen C."/>
            <person name="Shaw J."/>
            <person name="Wu H."/>
            <person name="Hsiao K."/>
            <person name="Chao Y."/>
            <person name="Chu M."/>
            <person name="Cheng C."/>
            <person name="Hour A."/>
            <person name="Lee P."/>
            <person name="Lin S."/>
            <person name="Lin Y."/>
            <person name="Liou J."/>
            <person name="Liu S."/>
            <person name="Hsing Y."/>
            <person name="Raghuvanshi S."/>
            <person name="Mohanty A."/>
            <person name="Bharti A.K."/>
            <person name="Gaur A."/>
            <person name="Gupta V."/>
            <person name="Kumar D."/>
            <person name="Ravi V."/>
            <person name="Vij S."/>
            <person name="Kapur A."/>
            <person name="Khurana P."/>
            <person name="Khurana P."/>
            <person name="Khurana J.P."/>
            <person name="Tyagi A.K."/>
            <person name="Gaikwad K."/>
            <person name="Singh A."/>
            <person name="Dalal V."/>
            <person name="Srivastava S."/>
            <person name="Dixit A."/>
            <person name="Pal A.K."/>
            <person name="Ghazi I.A."/>
            <person name="Yadav M."/>
            <person name="Pandit A."/>
            <person name="Bhargava A."/>
            <person name="Sureshbabu K."/>
            <person name="Batra K."/>
            <person name="Sharma T.R."/>
            <person name="Mohapatra T."/>
            <person name="Singh N.K."/>
            <person name="Messing J."/>
            <person name="Nelson A.B."/>
            <person name="Fuks G."/>
            <person name="Kavchok S."/>
            <person name="Keizer G."/>
            <person name="Linton E."/>
            <person name="Llaca V."/>
            <person name="Song R."/>
            <person name="Tanyolac B."/>
            <person name="Young S."/>
            <person name="Ho-Il K."/>
            <person name="Hahn J.H."/>
            <person name="Sangsakoo G."/>
            <person name="Vanavichit A."/>
            <person name="de Mattos Luiz.A.T."/>
            <person name="Zimmer P.D."/>
            <person name="Malone G."/>
            <person name="Dellagostin O."/>
            <person name="de Oliveira A.C."/>
            <person name="Bevan M."/>
            <person name="Bancroft I."/>
            <person name="Minx P."/>
            <person name="Cordum H."/>
            <person name="Wilson R."/>
            <person name="Cheng Z."/>
            <person name="Jin W."/>
            <person name="Jiang J."/>
            <person name="Leong S.A."/>
            <person name="Iwama H."/>
            <person name="Gojobori T."/>
            <person name="Itoh T."/>
            <person name="Niimura Y."/>
            <person name="Fujii Y."/>
            <person name="Habara T."/>
            <person name="Sakai H."/>
            <person name="Sato Y."/>
            <person name="Wilson G."/>
            <person name="Kumar K."/>
            <person name="McCouch S."/>
            <person name="Juretic N."/>
            <person name="Hoen D."/>
            <person name="Wright S."/>
            <person name="Bruskiewich R."/>
            <person name="Bureau T."/>
            <person name="Miyao A."/>
            <person name="Hirochika H."/>
            <person name="Nishikawa T."/>
            <person name="Kadowaki K."/>
            <person name="Sugiura M."/>
            <person name="Burr B."/>
            <person name="Sasaki T."/>
        </authorList>
    </citation>
    <scope>NUCLEOTIDE SEQUENCE [LARGE SCALE GENOMIC DNA]</scope>
    <source>
        <strain evidence="3">cv. Nipponbare</strain>
    </source>
</reference>
<reference evidence="2 3" key="3">
    <citation type="journal article" date="2013" name="Rice">
        <title>Improvement of the Oryza sativa Nipponbare reference genome using next generation sequence and optical map data.</title>
        <authorList>
            <person name="Kawahara Y."/>
            <person name="de la Bastide M."/>
            <person name="Hamilton J.P."/>
            <person name="Kanamori H."/>
            <person name="McCombie W.R."/>
            <person name="Ouyang S."/>
            <person name="Schwartz D.C."/>
            <person name="Tanaka T."/>
            <person name="Wu J."/>
            <person name="Zhou S."/>
            <person name="Childs K.L."/>
            <person name="Davidson R.M."/>
            <person name="Lin H."/>
            <person name="Quesada-Ocampo L."/>
            <person name="Vaillancourt B."/>
            <person name="Sakai H."/>
            <person name="Lee S.S."/>
            <person name="Kim J."/>
            <person name="Numa H."/>
            <person name="Itoh T."/>
            <person name="Buell C.R."/>
            <person name="Matsumoto T."/>
        </authorList>
    </citation>
    <scope>NUCLEOTIDE SEQUENCE [LARGE SCALE GENOMIC DNA]</scope>
    <source>
        <strain evidence="3">cv. Nipponbare</strain>
    </source>
</reference>
<sequence length="177" mass="19101">MALQLNNSVGPICHSHKIKLWGPPWGILSLISLSLPSLKFLLGPHRSPLPSPSSISLLRRVARAKAAAGKRRRRRGSGDRARAGRREVLEERDVVDDLPPRGKARCSSRCPPPASTAPTWCSTRAGTPLRPARSLTRGSSATAPSSGSAPTSPPAEPSATRFVRCSAVASMRRRWWC</sequence>
<proteinExistence type="predicted"/>